<dbReference type="GO" id="GO:0072657">
    <property type="term" value="P:protein localization to membrane"/>
    <property type="evidence" value="ECO:0007669"/>
    <property type="project" value="TreeGrafter"/>
</dbReference>
<evidence type="ECO:0000256" key="4">
    <source>
        <dbReference type="ARBA" id="ARBA00022729"/>
    </source>
</evidence>
<dbReference type="PANTHER" id="PTHR10766:SF176">
    <property type="entry name" value="TRANSMEMBRANE 9 SUPERFAMILY MEMBER"/>
    <property type="match status" value="1"/>
</dbReference>
<feature type="transmembrane region" description="Helical" evidence="7">
    <location>
        <begin position="508"/>
        <end position="527"/>
    </location>
</feature>
<evidence type="ECO:0000256" key="6">
    <source>
        <dbReference type="ARBA" id="ARBA00023136"/>
    </source>
</evidence>
<dbReference type="Proteomes" id="UP000005226">
    <property type="component" value="Chromosome 14"/>
</dbReference>
<evidence type="ECO:0000256" key="1">
    <source>
        <dbReference type="ARBA" id="ARBA00004141"/>
    </source>
</evidence>
<reference evidence="8" key="2">
    <citation type="submission" date="2025-08" db="UniProtKB">
        <authorList>
            <consortium name="Ensembl"/>
        </authorList>
    </citation>
    <scope>IDENTIFICATION</scope>
</reference>
<evidence type="ECO:0000313" key="8">
    <source>
        <dbReference type="Ensembl" id="ENSTRUP00000063209.1"/>
    </source>
</evidence>
<feature type="transmembrane region" description="Helical" evidence="7">
    <location>
        <begin position="419"/>
        <end position="443"/>
    </location>
</feature>
<comment type="similarity">
    <text evidence="2 7">Belongs to the nonaspanin (TM9SF) (TC 9.A.2) family.</text>
</comment>
<evidence type="ECO:0000256" key="7">
    <source>
        <dbReference type="RuleBase" id="RU363079"/>
    </source>
</evidence>
<dbReference type="SUPFAM" id="SSF103473">
    <property type="entry name" value="MFS general substrate transporter"/>
    <property type="match status" value="1"/>
</dbReference>
<keyword evidence="5 7" id="KW-1133">Transmembrane helix</keyword>
<reference evidence="8" key="3">
    <citation type="submission" date="2025-09" db="UniProtKB">
        <authorList>
            <consortium name="Ensembl"/>
        </authorList>
    </citation>
    <scope>IDENTIFICATION</scope>
</reference>
<name>A0A674MQD2_TAKRU</name>
<dbReference type="GO" id="GO:0016020">
    <property type="term" value="C:membrane"/>
    <property type="evidence" value="ECO:0007669"/>
    <property type="project" value="UniProtKB-SubCell"/>
</dbReference>
<dbReference type="AlphaFoldDB" id="A0A674MQD2"/>
<dbReference type="InterPro" id="IPR036259">
    <property type="entry name" value="MFS_trans_sf"/>
</dbReference>
<comment type="subcellular location">
    <subcellularLocation>
        <location evidence="1">Membrane</location>
        <topology evidence="1">Multi-pass membrane protein</topology>
    </subcellularLocation>
</comment>
<feature type="transmembrane region" description="Helical" evidence="7">
    <location>
        <begin position="290"/>
        <end position="312"/>
    </location>
</feature>
<dbReference type="InterPro" id="IPR004240">
    <property type="entry name" value="EMP70"/>
</dbReference>
<proteinExistence type="inferred from homology"/>
<reference evidence="8 9" key="1">
    <citation type="journal article" date="2011" name="Genome Biol. Evol.">
        <title>Integration of the genetic map and genome assembly of fugu facilitates insights into distinct features of genome evolution in teleosts and mammals.</title>
        <authorList>
            <person name="Kai W."/>
            <person name="Kikuchi K."/>
            <person name="Tohari S."/>
            <person name="Chew A.K."/>
            <person name="Tay A."/>
            <person name="Fujiwara A."/>
            <person name="Hosoya S."/>
            <person name="Suetake H."/>
            <person name="Naruse K."/>
            <person name="Brenner S."/>
            <person name="Suzuki Y."/>
            <person name="Venkatesh B."/>
        </authorList>
    </citation>
    <scope>NUCLEOTIDE SEQUENCE [LARGE SCALE GENOMIC DNA]</scope>
</reference>
<evidence type="ECO:0000256" key="2">
    <source>
        <dbReference type="ARBA" id="ARBA00005227"/>
    </source>
</evidence>
<dbReference type="Ensembl" id="ENSTRUT00000070283.1">
    <property type="protein sequence ID" value="ENSTRUP00000063209.1"/>
    <property type="gene ID" value="ENSTRUG00000006236.3"/>
</dbReference>
<evidence type="ECO:0000256" key="3">
    <source>
        <dbReference type="ARBA" id="ARBA00022692"/>
    </source>
</evidence>
<gene>
    <name evidence="8" type="primary">tm9sf5</name>
</gene>
<keyword evidence="3 7" id="KW-0812">Transmembrane</keyword>
<dbReference type="Pfam" id="PF02990">
    <property type="entry name" value="EMP70"/>
    <property type="match status" value="1"/>
</dbReference>
<organism evidence="8 9">
    <name type="scientific">Takifugu rubripes</name>
    <name type="common">Japanese pufferfish</name>
    <name type="synonym">Fugu rubripes</name>
    <dbReference type="NCBI Taxonomy" id="31033"/>
    <lineage>
        <taxon>Eukaryota</taxon>
        <taxon>Metazoa</taxon>
        <taxon>Chordata</taxon>
        <taxon>Craniata</taxon>
        <taxon>Vertebrata</taxon>
        <taxon>Euteleostomi</taxon>
        <taxon>Actinopterygii</taxon>
        <taxon>Neopterygii</taxon>
        <taxon>Teleostei</taxon>
        <taxon>Neoteleostei</taxon>
        <taxon>Acanthomorphata</taxon>
        <taxon>Eupercaria</taxon>
        <taxon>Tetraodontiformes</taxon>
        <taxon>Tetradontoidea</taxon>
        <taxon>Tetraodontidae</taxon>
        <taxon>Takifugu</taxon>
    </lineage>
</organism>
<feature type="transmembrane region" description="Helical" evidence="7">
    <location>
        <begin position="382"/>
        <end position="407"/>
    </location>
</feature>
<protein>
    <recommendedName>
        <fullName evidence="7">Transmembrane 9 superfamily member</fullName>
    </recommendedName>
</protein>
<feature type="signal peptide" evidence="7">
    <location>
        <begin position="1"/>
        <end position="24"/>
    </location>
</feature>
<keyword evidence="9" id="KW-1185">Reference proteome</keyword>
<keyword evidence="6 7" id="KW-0472">Membrane</keyword>
<feature type="chain" id="PRO_5025715788" description="Transmembrane 9 superfamily member" evidence="7">
    <location>
        <begin position="25"/>
        <end position="601"/>
    </location>
</feature>
<accession>A0A674MQD2</accession>
<dbReference type="GeneTree" id="ENSGT00940000163390"/>
<feature type="transmembrane region" description="Helical" evidence="7">
    <location>
        <begin position="352"/>
        <end position="376"/>
    </location>
</feature>
<sequence>MKRRIHISFVCFYSLVSYFHSCTAFYLPGLAPVSFCDESSAGEDCQSEIELFVNRLDSVESVLPYEYDVFDFCQDTKERRPSENLGQVLFGERIESSPYKFKFNEDFKCKKVCTKTYKKGARQDMAKLDFLKMGMQLNYQHHWIIDNMPVTWCYDVEDGQKYCNPGFPIGCLVTMDGRAKDACVINSEFNKKNTFYVFNHVDIKITYHSGAAEGWRGARLVAATLEPKSINTDQTNPTCEGPPMEVPVDFDNDVSILYTYSVTFSEDNSIKWASRWDYILVSMPHTNIQWFSIMNSLVIVLFLSGMVAMIMLRTLHKDIARYNQEDAQEESGWKQVHGDVFRPPRKGMLLSVFLGQGTQIFIMTFITLFLACLGFLSPANRGALMTCAVVLWVLLGTPAGYVSARLYKTFGGEKWKTNVLLTALLCPGIVFADFFLMNLILWVEGSSAAIPFGTLVAILALWFGISVPLTFVGAYFGFKKAIEQPVRTNQIPRQIPEQSFFTKPIPGIVMGGILPFGCIFIQLFFILNSICSYTRCNGTFCECTLLLRPWWRYMMYLYISVQICGQTSLEVPRLPVCYIYLSLLLYRRELALLVFLTNKLC</sequence>
<feature type="transmembrane region" description="Helical" evidence="7">
    <location>
        <begin position="455"/>
        <end position="478"/>
    </location>
</feature>
<evidence type="ECO:0000313" key="9">
    <source>
        <dbReference type="Proteomes" id="UP000005226"/>
    </source>
</evidence>
<keyword evidence="4 7" id="KW-0732">Signal</keyword>
<evidence type="ECO:0000256" key="5">
    <source>
        <dbReference type="ARBA" id="ARBA00022989"/>
    </source>
</evidence>
<dbReference type="PANTHER" id="PTHR10766">
    <property type="entry name" value="TRANSMEMBRANE 9 SUPERFAMILY PROTEIN"/>
    <property type="match status" value="1"/>
</dbReference>
<comment type="caution">
    <text evidence="7">Lacks conserved residue(s) required for the propagation of feature annotation.</text>
</comment>